<dbReference type="Pfam" id="PF13343">
    <property type="entry name" value="SBP_bac_6"/>
    <property type="match status" value="1"/>
</dbReference>
<accession>A0A2A9CW57</accession>
<dbReference type="PANTHER" id="PTHR30006">
    <property type="entry name" value="THIAMINE-BINDING PERIPLASMIC PROTEIN-RELATED"/>
    <property type="match status" value="1"/>
</dbReference>
<dbReference type="SUPFAM" id="SSF53850">
    <property type="entry name" value="Periplasmic binding protein-like II"/>
    <property type="match status" value="1"/>
</dbReference>
<feature type="chain" id="PRO_5038434695" evidence="2">
    <location>
        <begin position="21"/>
        <end position="350"/>
    </location>
</feature>
<keyword evidence="4" id="KW-1185">Reference proteome</keyword>
<keyword evidence="1 2" id="KW-0732">Signal</keyword>
<dbReference type="GO" id="GO:0030975">
    <property type="term" value="F:thiamine binding"/>
    <property type="evidence" value="ECO:0007669"/>
    <property type="project" value="InterPro"/>
</dbReference>
<evidence type="ECO:0000313" key="3">
    <source>
        <dbReference type="EMBL" id="PFG17809.1"/>
    </source>
</evidence>
<evidence type="ECO:0000256" key="2">
    <source>
        <dbReference type="SAM" id="SignalP"/>
    </source>
</evidence>
<comment type="caution">
    <text evidence="3">The sequence shown here is derived from an EMBL/GenBank/DDBJ whole genome shotgun (WGS) entry which is preliminary data.</text>
</comment>
<evidence type="ECO:0000256" key="1">
    <source>
        <dbReference type="ARBA" id="ARBA00022729"/>
    </source>
</evidence>
<protein>
    <submittedName>
        <fullName evidence="3">Thiamine transport system substrate-binding protein</fullName>
    </submittedName>
</protein>
<dbReference type="PROSITE" id="PS51257">
    <property type="entry name" value="PROKAR_LIPOPROTEIN"/>
    <property type="match status" value="1"/>
</dbReference>
<organism evidence="3 4">
    <name type="scientific">Propionicimonas paludicola</name>
    <dbReference type="NCBI Taxonomy" id="185243"/>
    <lineage>
        <taxon>Bacteria</taxon>
        <taxon>Bacillati</taxon>
        <taxon>Actinomycetota</taxon>
        <taxon>Actinomycetes</taxon>
        <taxon>Propionibacteriales</taxon>
        <taxon>Nocardioidaceae</taxon>
        <taxon>Propionicimonas</taxon>
    </lineage>
</organism>
<dbReference type="AlphaFoldDB" id="A0A2A9CW57"/>
<dbReference type="GO" id="GO:0015888">
    <property type="term" value="P:thiamine transport"/>
    <property type="evidence" value="ECO:0007669"/>
    <property type="project" value="InterPro"/>
</dbReference>
<reference evidence="3 4" key="1">
    <citation type="submission" date="2017-10" db="EMBL/GenBank/DDBJ databases">
        <title>Sequencing the genomes of 1000 actinobacteria strains.</title>
        <authorList>
            <person name="Klenk H.-P."/>
        </authorList>
    </citation>
    <scope>NUCLEOTIDE SEQUENCE [LARGE SCALE GENOMIC DNA]</scope>
    <source>
        <strain evidence="3 4">DSM 15597</strain>
    </source>
</reference>
<dbReference type="EMBL" id="PDJC01000001">
    <property type="protein sequence ID" value="PFG17809.1"/>
    <property type="molecule type" value="Genomic_DNA"/>
</dbReference>
<dbReference type="GO" id="GO:0030976">
    <property type="term" value="F:thiamine pyrophosphate binding"/>
    <property type="evidence" value="ECO:0007669"/>
    <property type="project" value="TreeGrafter"/>
</dbReference>
<dbReference type="Gene3D" id="3.40.190.10">
    <property type="entry name" value="Periplasmic binding protein-like II"/>
    <property type="match status" value="2"/>
</dbReference>
<name>A0A2A9CW57_9ACTN</name>
<gene>
    <name evidence="3" type="ORF">ATK74_2385</name>
</gene>
<dbReference type="GO" id="GO:0030288">
    <property type="term" value="C:outer membrane-bounded periplasmic space"/>
    <property type="evidence" value="ECO:0007669"/>
    <property type="project" value="TreeGrafter"/>
</dbReference>
<dbReference type="OrthoDB" id="5412681at2"/>
<dbReference type="Proteomes" id="UP000226079">
    <property type="component" value="Unassembled WGS sequence"/>
</dbReference>
<dbReference type="InterPro" id="IPR005948">
    <property type="entry name" value="ThiB-like"/>
</dbReference>
<dbReference type="CDD" id="cd13545">
    <property type="entry name" value="PBP2_TbpA"/>
    <property type="match status" value="1"/>
</dbReference>
<feature type="signal peptide" evidence="2">
    <location>
        <begin position="1"/>
        <end position="20"/>
    </location>
</feature>
<evidence type="ECO:0000313" key="4">
    <source>
        <dbReference type="Proteomes" id="UP000226079"/>
    </source>
</evidence>
<dbReference type="RefSeq" id="WP_098461210.1">
    <property type="nucleotide sequence ID" value="NZ_PDJC01000001.1"/>
</dbReference>
<proteinExistence type="predicted"/>
<dbReference type="NCBIfam" id="TIGR01254">
    <property type="entry name" value="sfuA"/>
    <property type="match status" value="1"/>
</dbReference>
<dbReference type="PANTHER" id="PTHR30006:SF2">
    <property type="entry name" value="ABC TRANSPORTER SUBSTRATE-BINDING PROTEIN"/>
    <property type="match status" value="1"/>
</dbReference>
<sequence length="350" mass="36525">MSKKSWALALAGALLLGGCAAPSATPSPSASASSSAPTESKQLRVITHDSFALSKESIAAFKAETGYDVVFNAPGDAGTVVNQLVLTKAAPIADVVFGIDNTFAGRAFAEGVLSPYTSSALPADAAKFAADDSSRLTPIDYGDVCLNADTAWFTGKGLAVPVSLDDLLKPEYRDLLVVANPATSSPGLGFLLATIAAKGEDGYLGYWKALRDNGMKVVKGWTEAYSVEFSGSSGKGKRPLVVSYASSPAFEPATQSLNQTCFRQIEYAGVVAGSANQVGAGKFIDFLLSAKVQAEIPDQMYVYPVDSSVKLPKEWVAHAVLPEHPYTLSAAQISAGRDGWIKAWTAAVIG</sequence>